<dbReference type="PROSITE" id="PS51257">
    <property type="entry name" value="PROKAR_LIPOPROTEIN"/>
    <property type="match status" value="1"/>
</dbReference>
<reference evidence="2 3" key="1">
    <citation type="submission" date="2019-06" db="EMBL/GenBank/DDBJ databases">
        <title>Pseudomonas bimorpha sp. nov. isolated from bovine raw milk and skim milk concentrate.</title>
        <authorList>
            <person name="Hofmann K."/>
            <person name="Huptas C."/>
            <person name="Doll E."/>
            <person name="Scherer S."/>
            <person name="Wenning M."/>
        </authorList>
    </citation>
    <scope>NUCLEOTIDE SEQUENCE [LARGE SCALE GENOMIC DNA]</scope>
    <source>
        <strain evidence="2 3">DSM 13124</strain>
    </source>
</reference>
<evidence type="ECO:0000313" key="3">
    <source>
        <dbReference type="Proteomes" id="UP000316123"/>
    </source>
</evidence>
<accession>A0A9X9FYB4</accession>
<dbReference type="RefSeq" id="WP_074844425.1">
    <property type="nucleotide sequence ID" value="NZ_FNSU01000001.1"/>
</dbReference>
<sequence length="123" mass="14065">MYRRLLLSALLGLTLCACVPYYDGGQSYYRSEVYTSPAPAYYYGGGTAYQYRRDYYPSPRYYAPAPRYYSAPRYYQPAPRYYPSGPRAGYRPYPNQGWGDRWNNGGHGRGGDHDRGGGRGGHR</sequence>
<comment type="caution">
    <text evidence="2">The sequence shown here is derived from an EMBL/GenBank/DDBJ whole genome shotgun (WGS) entry which is preliminary data.</text>
</comment>
<evidence type="ECO:0000256" key="1">
    <source>
        <dbReference type="SAM" id="MobiDB-lite"/>
    </source>
</evidence>
<protein>
    <recommendedName>
        <fullName evidence="4">Lipoprotein</fullName>
    </recommendedName>
</protein>
<dbReference type="AlphaFoldDB" id="A0A9X9FYB4"/>
<organism evidence="2 3">
    <name type="scientific">Pseudomonas marginalis</name>
    <name type="common">Pseudomonas panacis</name>
    <dbReference type="NCBI Taxonomy" id="298"/>
    <lineage>
        <taxon>Bacteria</taxon>
        <taxon>Pseudomonadati</taxon>
        <taxon>Pseudomonadota</taxon>
        <taxon>Gammaproteobacteria</taxon>
        <taxon>Pseudomonadales</taxon>
        <taxon>Pseudomonadaceae</taxon>
        <taxon>Pseudomonas</taxon>
    </lineage>
</organism>
<name>A0A9X9FYB4_PSEMA</name>
<evidence type="ECO:0008006" key="4">
    <source>
        <dbReference type="Google" id="ProtNLM"/>
    </source>
</evidence>
<feature type="region of interest" description="Disordered" evidence="1">
    <location>
        <begin position="101"/>
        <end position="123"/>
    </location>
</feature>
<dbReference type="EMBL" id="VFEQ01000005">
    <property type="protein sequence ID" value="TWR60523.1"/>
    <property type="molecule type" value="Genomic_DNA"/>
</dbReference>
<evidence type="ECO:0000313" key="2">
    <source>
        <dbReference type="EMBL" id="TWR60523.1"/>
    </source>
</evidence>
<proteinExistence type="predicted"/>
<dbReference type="Proteomes" id="UP000316123">
    <property type="component" value="Unassembled WGS sequence"/>
</dbReference>
<gene>
    <name evidence="2" type="ORF">FIV41_09940</name>
</gene>